<keyword evidence="9" id="KW-0407">Ion channel</keyword>
<keyword evidence="13" id="KW-1185">Reference proteome</keyword>
<dbReference type="InterPro" id="IPR014743">
    <property type="entry name" value="Cl-channel_core"/>
</dbReference>
<keyword evidence="8" id="KW-0868">Chloride</keyword>
<feature type="region of interest" description="Disordered" evidence="10">
    <location>
        <begin position="1"/>
        <end position="40"/>
    </location>
</feature>
<dbReference type="InterPro" id="IPR001807">
    <property type="entry name" value="ClC"/>
</dbReference>
<feature type="transmembrane region" description="Helical" evidence="11">
    <location>
        <begin position="286"/>
        <end position="306"/>
    </location>
</feature>
<dbReference type="SUPFAM" id="SSF81340">
    <property type="entry name" value="Clc chloride channel"/>
    <property type="match status" value="1"/>
</dbReference>
<comment type="subcellular location">
    <subcellularLocation>
        <location evidence="1">Membrane</location>
        <topology evidence="1">Multi-pass membrane protein</topology>
    </subcellularLocation>
</comment>
<dbReference type="SUPFAM" id="SSF54631">
    <property type="entry name" value="CBS-domain pair"/>
    <property type="match status" value="1"/>
</dbReference>
<feature type="transmembrane region" description="Helical" evidence="11">
    <location>
        <begin position="114"/>
        <end position="136"/>
    </location>
</feature>
<sequence>MSARQPAPAATGGRDSGQAAETGAAGRPARTAARADHRPRGRWTRSRILLAPGRLRSLVRRSEGGLVLLATLVGCIAGLAVSAMTWVTQALREVLYHLPAGTRLSAADAVAPPLLLIGPCLGGVLLGLLILAANYLRGPRKRPAIDPIEANALHGGRMSLRDSLYLALQNVISNGSGASVGLEAGYTQLASGLASRLGIAFEVRRGDLRTLVGCGAAGAIAAGFGAPLAGAFYAFELIIGTYTIATLAPVVVAALCGNLVSRALIHTQPLVELGDMQAVTTSHITSLEILPSLALGLLCALLGILIMRGVTLVERLVQASGLPRAAGPAFGGLCVGALALIATPQVLSGGHGALHMHFAAEGQGHGAAVLAGLFAAKATATAISIGSGFRGGLFFASLFLGAIAGKLFAVVAPELLPALAGFGLTPLAYAVIGMSALAVAIIGGPLTMTFLALEVTGSLPITGLVLAAVIASSLTVRKIFGYSFATWRFHLRGESIRSPHDVGWIRSLTVGRLMRRDVPTVALDTPLPTFLRAHPLGSPSRVVAVDGQGRYAGIVNVPEAHAAARDAEAGAAPVLADLLHHTDLFLTPEMNAKDAAATFDRSESEALAVVQSAESRQVLGLLTESHTLKRYSEELDRQRRMMAGESA</sequence>
<dbReference type="PANTHER" id="PTHR43427">
    <property type="entry name" value="CHLORIDE CHANNEL PROTEIN CLC-E"/>
    <property type="match status" value="1"/>
</dbReference>
<evidence type="ECO:0000256" key="2">
    <source>
        <dbReference type="ARBA" id="ARBA00022448"/>
    </source>
</evidence>
<feature type="transmembrane region" description="Helical" evidence="11">
    <location>
        <begin position="241"/>
        <end position="265"/>
    </location>
</feature>
<dbReference type="PANTHER" id="PTHR43427:SF6">
    <property type="entry name" value="CHLORIDE CHANNEL PROTEIN CLC-E"/>
    <property type="match status" value="1"/>
</dbReference>
<reference evidence="13" key="1">
    <citation type="submission" date="2016-10" db="EMBL/GenBank/DDBJ databases">
        <authorList>
            <person name="Varghese N."/>
            <person name="Submissions S."/>
        </authorList>
    </citation>
    <scope>NUCLEOTIDE SEQUENCE [LARGE SCALE GENOMIC DNA]</scope>
    <source>
        <strain evidence="13">BL36</strain>
    </source>
</reference>
<evidence type="ECO:0000256" key="7">
    <source>
        <dbReference type="ARBA" id="ARBA00023173"/>
    </source>
</evidence>
<feature type="transmembrane region" description="Helical" evidence="11">
    <location>
        <begin position="66"/>
        <end position="87"/>
    </location>
</feature>
<keyword evidence="6 11" id="KW-0472">Membrane</keyword>
<evidence type="ECO:0000256" key="6">
    <source>
        <dbReference type="ARBA" id="ARBA00023136"/>
    </source>
</evidence>
<evidence type="ECO:0000256" key="5">
    <source>
        <dbReference type="ARBA" id="ARBA00023065"/>
    </source>
</evidence>
<dbReference type="EMBL" id="FOTK01000019">
    <property type="protein sequence ID" value="SFM10148.1"/>
    <property type="molecule type" value="Genomic_DNA"/>
</dbReference>
<dbReference type="AlphaFoldDB" id="A0A1I4N3U5"/>
<evidence type="ECO:0000256" key="9">
    <source>
        <dbReference type="ARBA" id="ARBA00023303"/>
    </source>
</evidence>
<gene>
    <name evidence="12" type="ORF">SAMN05192568_101964</name>
</gene>
<keyword evidence="5" id="KW-0406">Ion transport</keyword>
<feature type="transmembrane region" description="Helical" evidence="11">
    <location>
        <begin position="326"/>
        <end position="347"/>
    </location>
</feature>
<evidence type="ECO:0000313" key="13">
    <source>
        <dbReference type="Proteomes" id="UP000199048"/>
    </source>
</evidence>
<dbReference type="PRINTS" id="PR00762">
    <property type="entry name" value="CLCHANNEL"/>
</dbReference>
<dbReference type="OrthoDB" id="9814803at2"/>
<accession>A0A1I4N3U5</accession>
<feature type="transmembrane region" description="Helical" evidence="11">
    <location>
        <begin position="428"/>
        <end position="453"/>
    </location>
</feature>
<dbReference type="CDD" id="cd00400">
    <property type="entry name" value="Voltage_gated_ClC"/>
    <property type="match status" value="1"/>
</dbReference>
<evidence type="ECO:0000313" key="12">
    <source>
        <dbReference type="EMBL" id="SFM10148.1"/>
    </source>
</evidence>
<evidence type="ECO:0000256" key="1">
    <source>
        <dbReference type="ARBA" id="ARBA00004141"/>
    </source>
</evidence>
<feature type="transmembrane region" description="Helical" evidence="11">
    <location>
        <begin position="211"/>
        <end position="235"/>
    </location>
</feature>
<protein>
    <submittedName>
        <fullName evidence="12">Chloride channel protein, CIC family</fullName>
    </submittedName>
</protein>
<dbReference type="Pfam" id="PF00654">
    <property type="entry name" value="Voltage_CLC"/>
    <property type="match status" value="1"/>
</dbReference>
<evidence type="ECO:0000256" key="11">
    <source>
        <dbReference type="SAM" id="Phobius"/>
    </source>
</evidence>
<dbReference type="RefSeq" id="WP_139234119.1">
    <property type="nucleotide sequence ID" value="NZ_FOTK01000019.1"/>
</dbReference>
<evidence type="ECO:0000256" key="4">
    <source>
        <dbReference type="ARBA" id="ARBA00022989"/>
    </source>
</evidence>
<dbReference type="InterPro" id="IPR046342">
    <property type="entry name" value="CBS_dom_sf"/>
</dbReference>
<dbReference type="Gene3D" id="1.10.3080.10">
    <property type="entry name" value="Clc chloride channel"/>
    <property type="match status" value="1"/>
</dbReference>
<evidence type="ECO:0000256" key="8">
    <source>
        <dbReference type="ARBA" id="ARBA00023214"/>
    </source>
</evidence>
<dbReference type="STRING" id="582667.SAMN05192568_101964"/>
<organism evidence="12 13">
    <name type="scientific">Methylobacterium pseudosasicola</name>
    <dbReference type="NCBI Taxonomy" id="582667"/>
    <lineage>
        <taxon>Bacteria</taxon>
        <taxon>Pseudomonadati</taxon>
        <taxon>Pseudomonadota</taxon>
        <taxon>Alphaproteobacteria</taxon>
        <taxon>Hyphomicrobiales</taxon>
        <taxon>Methylobacteriaceae</taxon>
        <taxon>Methylobacterium</taxon>
    </lineage>
</organism>
<dbReference type="InterPro" id="IPR050368">
    <property type="entry name" value="ClC-type_chloride_channel"/>
</dbReference>
<keyword evidence="3 11" id="KW-0812">Transmembrane</keyword>
<evidence type="ECO:0000256" key="10">
    <source>
        <dbReference type="SAM" id="MobiDB-lite"/>
    </source>
</evidence>
<feature type="transmembrane region" description="Helical" evidence="11">
    <location>
        <begin position="459"/>
        <end position="480"/>
    </location>
</feature>
<dbReference type="Proteomes" id="UP000199048">
    <property type="component" value="Unassembled WGS sequence"/>
</dbReference>
<keyword evidence="4 11" id="KW-1133">Transmembrane helix</keyword>
<proteinExistence type="predicted"/>
<keyword evidence="2" id="KW-0813">Transport</keyword>
<keyword evidence="7" id="KW-0869">Chloride channel</keyword>
<name>A0A1I4N3U5_9HYPH</name>
<dbReference type="Gene3D" id="3.10.580.10">
    <property type="entry name" value="CBS-domain"/>
    <property type="match status" value="1"/>
</dbReference>
<dbReference type="GO" id="GO:0034707">
    <property type="term" value="C:chloride channel complex"/>
    <property type="evidence" value="ECO:0007669"/>
    <property type="project" value="UniProtKB-KW"/>
</dbReference>
<dbReference type="GO" id="GO:0005254">
    <property type="term" value="F:chloride channel activity"/>
    <property type="evidence" value="ECO:0007669"/>
    <property type="project" value="UniProtKB-KW"/>
</dbReference>
<feature type="transmembrane region" description="Helical" evidence="11">
    <location>
        <begin position="393"/>
        <end position="416"/>
    </location>
</feature>
<feature type="compositionally biased region" description="Low complexity" evidence="10">
    <location>
        <begin position="19"/>
        <end position="32"/>
    </location>
</feature>
<evidence type="ECO:0000256" key="3">
    <source>
        <dbReference type="ARBA" id="ARBA00022692"/>
    </source>
</evidence>